<organism evidence="1">
    <name type="scientific">Cyprideis torosa</name>
    <dbReference type="NCBI Taxonomy" id="163714"/>
    <lineage>
        <taxon>Eukaryota</taxon>
        <taxon>Metazoa</taxon>
        <taxon>Ecdysozoa</taxon>
        <taxon>Arthropoda</taxon>
        <taxon>Crustacea</taxon>
        <taxon>Oligostraca</taxon>
        <taxon>Ostracoda</taxon>
        <taxon>Podocopa</taxon>
        <taxon>Podocopida</taxon>
        <taxon>Cytherocopina</taxon>
        <taxon>Cytheroidea</taxon>
        <taxon>Cytherideidae</taxon>
        <taxon>Cyprideis</taxon>
    </lineage>
</organism>
<accession>A0A7R8ZXB0</accession>
<dbReference type="InterPro" id="IPR001452">
    <property type="entry name" value="SH3_domain"/>
</dbReference>
<gene>
    <name evidence="1" type="ORF">CTOB1V02_LOCUS17695</name>
</gene>
<dbReference type="EMBL" id="OB745748">
    <property type="protein sequence ID" value="CAD7239880.1"/>
    <property type="molecule type" value="Genomic_DNA"/>
</dbReference>
<evidence type="ECO:0000313" key="1">
    <source>
        <dbReference type="EMBL" id="CAD7239880.1"/>
    </source>
</evidence>
<sequence length="57" mass="6452">MRRPPPPVPTEDGLGTAIVKYNYQAQQADELPLVKGARIQILEKSNDGWWRGQYNGQ</sequence>
<feature type="non-terminal residue" evidence="1">
    <location>
        <position position="1"/>
    </location>
</feature>
<protein>
    <submittedName>
        <fullName evidence="1">Uncharacterized protein</fullName>
    </submittedName>
</protein>
<dbReference type="Pfam" id="PF00018">
    <property type="entry name" value="SH3_1"/>
    <property type="match status" value="1"/>
</dbReference>
<dbReference type="SUPFAM" id="SSF50044">
    <property type="entry name" value="SH3-domain"/>
    <property type="match status" value="1"/>
</dbReference>
<reference evidence="1" key="1">
    <citation type="submission" date="2020-11" db="EMBL/GenBank/DDBJ databases">
        <authorList>
            <person name="Tran Van P."/>
        </authorList>
    </citation>
    <scope>NUCLEOTIDE SEQUENCE</scope>
</reference>
<dbReference type="Gene3D" id="2.30.30.40">
    <property type="entry name" value="SH3 Domains"/>
    <property type="match status" value="1"/>
</dbReference>
<name>A0A7R8ZXB0_9CRUS</name>
<dbReference type="AlphaFoldDB" id="A0A7R8ZXB0"/>
<dbReference type="OrthoDB" id="26539at2759"/>
<dbReference type="InterPro" id="IPR036028">
    <property type="entry name" value="SH3-like_dom_sf"/>
</dbReference>
<dbReference type="SMART" id="SM00326">
    <property type="entry name" value="SH3"/>
    <property type="match status" value="1"/>
</dbReference>
<dbReference type="PROSITE" id="PS50002">
    <property type="entry name" value="SH3"/>
    <property type="match status" value="1"/>
</dbReference>
<proteinExistence type="predicted"/>